<dbReference type="EMBL" id="LXQC01000046">
    <property type="protein sequence ID" value="TFE72078.1"/>
    <property type="molecule type" value="Genomic_DNA"/>
</dbReference>
<dbReference type="Pfam" id="PF03099">
    <property type="entry name" value="BPL_LplA_LipB"/>
    <property type="match status" value="1"/>
</dbReference>
<dbReference type="NCBIfam" id="TIGR00121">
    <property type="entry name" value="birA_ligase"/>
    <property type="match status" value="1"/>
</dbReference>
<dbReference type="PANTHER" id="PTHR12835:SF5">
    <property type="entry name" value="BIOTIN--PROTEIN LIGASE"/>
    <property type="match status" value="1"/>
</dbReference>
<keyword evidence="1 6" id="KW-0436">Ligase</keyword>
<reference evidence="6 7" key="1">
    <citation type="submission" date="2016-05" db="EMBL/GenBank/DDBJ databases">
        <title>Diversity and Homogeneity among Thermoacidophilic Verrucomicrobia Methanotrophs Linked with Geographical Origin.</title>
        <authorList>
            <person name="Erikstad H.-A."/>
            <person name="Smestad N.B."/>
            <person name="Ceballos R.M."/>
            <person name="Birkeland N.-K."/>
        </authorList>
    </citation>
    <scope>NUCLEOTIDE SEQUENCE [LARGE SCALE GENOMIC DNA]</scope>
    <source>
        <strain evidence="6 7">Phi</strain>
    </source>
</reference>
<evidence type="ECO:0000256" key="2">
    <source>
        <dbReference type="ARBA" id="ARBA00023267"/>
    </source>
</evidence>
<proteinExistence type="predicted"/>
<dbReference type="OrthoDB" id="9807064at2"/>
<comment type="caution">
    <text evidence="6">The sequence shown here is derived from an EMBL/GenBank/DDBJ whole genome shotgun (WGS) entry which is preliminary data.</text>
</comment>
<dbReference type="InterPro" id="IPR004143">
    <property type="entry name" value="BPL_LPL_catalytic"/>
</dbReference>
<evidence type="ECO:0000256" key="3">
    <source>
        <dbReference type="ARBA" id="ARBA00024227"/>
    </source>
</evidence>
<protein>
    <recommendedName>
        <fullName evidence="3">biotin--[biotin carboxyl-carrier protein] ligase</fullName>
        <ecNumber evidence="3">6.3.4.15</ecNumber>
    </recommendedName>
</protein>
<gene>
    <name evidence="6" type="ORF">A7Q10_04005</name>
</gene>
<dbReference type="Gene3D" id="3.30.930.10">
    <property type="entry name" value="Bira Bifunctional Protein, Domain 2"/>
    <property type="match status" value="1"/>
</dbReference>
<dbReference type="InterPro" id="IPR045864">
    <property type="entry name" value="aa-tRNA-synth_II/BPL/LPL"/>
</dbReference>
<dbReference type="RefSeq" id="WP_134439121.1">
    <property type="nucleotide sequence ID" value="NZ_CP065957.1"/>
</dbReference>
<dbReference type="InterPro" id="IPR004408">
    <property type="entry name" value="Biotin_CoA_COase_ligase"/>
</dbReference>
<keyword evidence="2" id="KW-0092">Biotin</keyword>
<evidence type="ECO:0000256" key="1">
    <source>
        <dbReference type="ARBA" id="ARBA00022598"/>
    </source>
</evidence>
<accession>A0A4Y8PJJ5</accession>
<organism evidence="6 7">
    <name type="scientific">Methylacidiphilum caldifontis</name>
    <dbReference type="NCBI Taxonomy" id="2795386"/>
    <lineage>
        <taxon>Bacteria</taxon>
        <taxon>Pseudomonadati</taxon>
        <taxon>Verrucomicrobiota</taxon>
        <taxon>Methylacidiphilae</taxon>
        <taxon>Methylacidiphilales</taxon>
        <taxon>Methylacidiphilaceae</taxon>
        <taxon>Methylacidiphilum (ex Ratnadevi et al. 2023)</taxon>
    </lineage>
</organism>
<dbReference type="CDD" id="cd16442">
    <property type="entry name" value="BPL"/>
    <property type="match status" value="1"/>
</dbReference>
<dbReference type="SUPFAM" id="SSF55681">
    <property type="entry name" value="Class II aaRS and biotin synthetases"/>
    <property type="match status" value="1"/>
</dbReference>
<dbReference type="GO" id="GO:0005737">
    <property type="term" value="C:cytoplasm"/>
    <property type="evidence" value="ECO:0007669"/>
    <property type="project" value="TreeGrafter"/>
</dbReference>
<dbReference type="GO" id="GO:0004077">
    <property type="term" value="F:biotin--[biotin carboxyl-carrier protein] ligase activity"/>
    <property type="evidence" value="ECO:0007669"/>
    <property type="project" value="UniProtKB-EC"/>
</dbReference>
<dbReference type="InterPro" id="IPR003142">
    <property type="entry name" value="BPL_C"/>
</dbReference>
<evidence type="ECO:0000259" key="5">
    <source>
        <dbReference type="PROSITE" id="PS51733"/>
    </source>
</evidence>
<comment type="catalytic activity">
    <reaction evidence="4">
        <text>biotin + L-lysyl-[protein] + ATP = N(6)-biotinyl-L-lysyl-[protein] + AMP + diphosphate + H(+)</text>
        <dbReference type="Rhea" id="RHEA:11756"/>
        <dbReference type="Rhea" id="RHEA-COMP:9752"/>
        <dbReference type="Rhea" id="RHEA-COMP:10505"/>
        <dbReference type="ChEBI" id="CHEBI:15378"/>
        <dbReference type="ChEBI" id="CHEBI:29969"/>
        <dbReference type="ChEBI" id="CHEBI:30616"/>
        <dbReference type="ChEBI" id="CHEBI:33019"/>
        <dbReference type="ChEBI" id="CHEBI:57586"/>
        <dbReference type="ChEBI" id="CHEBI:83144"/>
        <dbReference type="ChEBI" id="CHEBI:456215"/>
        <dbReference type="EC" id="6.3.4.15"/>
    </reaction>
</comment>
<evidence type="ECO:0000313" key="6">
    <source>
        <dbReference type="EMBL" id="TFE72078.1"/>
    </source>
</evidence>
<dbReference type="AlphaFoldDB" id="A0A4Y8PJJ5"/>
<feature type="domain" description="BPL/LPL catalytic" evidence="5">
    <location>
        <begin position="99"/>
        <end position="276"/>
    </location>
</feature>
<dbReference type="EC" id="6.3.4.15" evidence="3"/>
<dbReference type="PROSITE" id="PS51733">
    <property type="entry name" value="BPL_LPL_CATALYTIC"/>
    <property type="match status" value="1"/>
</dbReference>
<dbReference type="Proteomes" id="UP000297713">
    <property type="component" value="Unassembled WGS sequence"/>
</dbReference>
<dbReference type="Pfam" id="PF02237">
    <property type="entry name" value="BPL_C"/>
    <property type="match status" value="1"/>
</dbReference>
<keyword evidence="7" id="KW-1185">Reference proteome</keyword>
<evidence type="ECO:0000256" key="4">
    <source>
        <dbReference type="ARBA" id="ARBA00047846"/>
    </source>
</evidence>
<sequence>MNGSECTYCKLSCDPVENLLLRLLLSEKEERFSFRTLLSAIGSNEKEIWDSLCSLESKGFLMSYSPLRGFAITEPLPDFFHPAEVQFILERMNGYINWRAEIFEVIDSTSDEVLRRGKRGEKEGLVVISDKQLQGRGRQGRSWESSSSLGLYMTLLLEPRFQPIIPQQFAIMSSLSVVEALKGMGLENVGIKWPNDIMVDSRKLGGILIETDYGAAGKRFVAIGIGINVNHKKHQFSKPLQKKATSIYMETGQTQRRIEVMAEVLRRIDHNYRLSFSEVKEKWIMQMVNLDQKIEIEERGQKIKGRIRGVAEMGWLIVEKEDGSIQKVFSAGTF</sequence>
<name>A0A4Y8PJJ5_9BACT</name>
<dbReference type="Gene3D" id="2.30.30.100">
    <property type="match status" value="1"/>
</dbReference>
<dbReference type="PANTHER" id="PTHR12835">
    <property type="entry name" value="BIOTIN PROTEIN LIGASE"/>
    <property type="match status" value="1"/>
</dbReference>
<evidence type="ECO:0000313" key="7">
    <source>
        <dbReference type="Proteomes" id="UP000297713"/>
    </source>
</evidence>